<proteinExistence type="predicted"/>
<accession>A0A5K7XAE9</accession>
<name>A0A5K7XAE9_9BACT</name>
<evidence type="ECO:0000313" key="1">
    <source>
        <dbReference type="EMBL" id="BBO31276.1"/>
    </source>
</evidence>
<dbReference type="RefSeq" id="WP_152097444.1">
    <property type="nucleotide sequence ID" value="NZ_AP021861.1"/>
</dbReference>
<dbReference type="Proteomes" id="UP000326837">
    <property type="component" value="Chromosome"/>
</dbReference>
<evidence type="ECO:0000313" key="2">
    <source>
        <dbReference type="Proteomes" id="UP000326837"/>
    </source>
</evidence>
<dbReference type="EMBL" id="AP021861">
    <property type="protein sequence ID" value="BBO31276.1"/>
    <property type="molecule type" value="Genomic_DNA"/>
</dbReference>
<organism evidence="1 2">
    <name type="scientific">Lacipirellula parvula</name>
    <dbReference type="NCBI Taxonomy" id="2650471"/>
    <lineage>
        <taxon>Bacteria</taxon>
        <taxon>Pseudomonadati</taxon>
        <taxon>Planctomycetota</taxon>
        <taxon>Planctomycetia</taxon>
        <taxon>Pirellulales</taxon>
        <taxon>Lacipirellulaceae</taxon>
        <taxon>Lacipirellula</taxon>
    </lineage>
</organism>
<dbReference type="AlphaFoldDB" id="A0A5K7XAE9"/>
<gene>
    <name evidence="1" type="ORF">PLANPX_0888</name>
</gene>
<reference evidence="2" key="1">
    <citation type="submission" date="2019-10" db="EMBL/GenBank/DDBJ databases">
        <title>Lacipirellula parvula gen. nov., sp. nov., representing a lineage of planctomycetes widespread in freshwater anoxic habitats, and description of the family Lacipirellulaceae.</title>
        <authorList>
            <person name="Dedysh S.N."/>
            <person name="Kulichevskaya I.S."/>
            <person name="Beletsky A.V."/>
            <person name="Rakitin A.L."/>
            <person name="Mardanov A.V."/>
            <person name="Ivanova A.A."/>
            <person name="Saltykova V.X."/>
            <person name="Rijpstra W.I.C."/>
            <person name="Sinninghe Damste J.S."/>
            <person name="Ravin N.V."/>
        </authorList>
    </citation>
    <scope>NUCLEOTIDE SEQUENCE [LARGE SCALE GENOMIC DNA]</scope>
    <source>
        <strain evidence="2">PX69</strain>
    </source>
</reference>
<keyword evidence="2" id="KW-1185">Reference proteome</keyword>
<protein>
    <submittedName>
        <fullName evidence="1">Uncharacterized protein</fullName>
    </submittedName>
</protein>
<dbReference type="KEGG" id="lpav:PLANPX_0888"/>
<sequence length="155" mass="16278">MNALFGIAAAPAAASTATHGLQSALGALSRPFGSFFQTAVDQSDSTASADAKAAASEATSLEQRVSKQLQELFASAGVQADEEASIRFDETTGLLRVDGHHSATAIEAAIKSNPQLMDDLQRLAELQSQFDPGVSPADWELQARMTDAGATLQWR</sequence>